<dbReference type="EMBL" id="JAOCDG010000003">
    <property type="protein sequence ID" value="MDH0687079.1"/>
    <property type="molecule type" value="Genomic_DNA"/>
</dbReference>
<evidence type="ECO:0000313" key="2">
    <source>
        <dbReference type="Proteomes" id="UP001161139"/>
    </source>
</evidence>
<protein>
    <submittedName>
        <fullName evidence="1">Uncharacterized protein</fullName>
    </submittedName>
</protein>
<evidence type="ECO:0000313" key="1">
    <source>
        <dbReference type="EMBL" id="MDH0687079.1"/>
    </source>
</evidence>
<accession>A0ABD4XXI6</accession>
<organism evidence="1 2">
    <name type="scientific">Stutzerimonas stutzeri</name>
    <name type="common">Pseudomonas stutzeri</name>
    <dbReference type="NCBI Taxonomy" id="316"/>
    <lineage>
        <taxon>Bacteria</taxon>
        <taxon>Pseudomonadati</taxon>
        <taxon>Pseudomonadota</taxon>
        <taxon>Gammaproteobacteria</taxon>
        <taxon>Pseudomonadales</taxon>
        <taxon>Pseudomonadaceae</taxon>
        <taxon>Stutzerimonas</taxon>
    </lineage>
</organism>
<reference evidence="1" key="1">
    <citation type="submission" date="2022-09" db="EMBL/GenBank/DDBJ databases">
        <title>Intensive care unit water sources are persistently colonized with multi-drug resistant bacteria and are the site of extensive horizontal gene transfer of antibiotic resistance genes.</title>
        <authorList>
            <person name="Diorio-Toth L."/>
        </authorList>
    </citation>
    <scope>NUCLEOTIDE SEQUENCE</scope>
    <source>
        <strain evidence="1">GD03864</strain>
    </source>
</reference>
<name>A0ABD4XXI6_STUST</name>
<gene>
    <name evidence="1" type="ORF">N5D09_03125</name>
</gene>
<dbReference type="RefSeq" id="WP_045667043.1">
    <property type="nucleotide sequence ID" value="NZ_JAOCDG010000003.1"/>
</dbReference>
<comment type="caution">
    <text evidence="1">The sequence shown here is derived from an EMBL/GenBank/DDBJ whole genome shotgun (WGS) entry which is preliminary data.</text>
</comment>
<dbReference type="Proteomes" id="UP001161139">
    <property type="component" value="Unassembled WGS sequence"/>
</dbReference>
<proteinExistence type="predicted"/>
<dbReference type="AlphaFoldDB" id="A0ABD4XXI6"/>
<sequence length="70" mass="7716">MPTSDNDETLYRVGNFLQPLPGDPAVKGIVMAREEARRMAKAASCTPIAIWGQHDETIALFLNGEEFQPV</sequence>